<dbReference type="InterPro" id="IPR035906">
    <property type="entry name" value="MetI-like_sf"/>
</dbReference>
<keyword evidence="9" id="KW-1185">Reference proteome</keyword>
<dbReference type="GO" id="GO:0055085">
    <property type="term" value="P:transmembrane transport"/>
    <property type="evidence" value="ECO:0007669"/>
    <property type="project" value="InterPro"/>
</dbReference>
<keyword evidence="4 7" id="KW-0812">Transmembrane</keyword>
<dbReference type="PANTHER" id="PTHR43163">
    <property type="entry name" value="DIPEPTIDE TRANSPORT SYSTEM PERMEASE PROTEIN DPPB-RELATED"/>
    <property type="match status" value="1"/>
</dbReference>
<dbReference type="SUPFAM" id="SSF161098">
    <property type="entry name" value="MetI-like"/>
    <property type="match status" value="1"/>
</dbReference>
<evidence type="ECO:0000256" key="1">
    <source>
        <dbReference type="ARBA" id="ARBA00004651"/>
    </source>
</evidence>
<comment type="subcellular location">
    <subcellularLocation>
        <location evidence="1 7">Cell membrane</location>
        <topology evidence="1 7">Multi-pass membrane protein</topology>
    </subcellularLocation>
</comment>
<dbReference type="Gene3D" id="1.10.3720.10">
    <property type="entry name" value="MetI-like"/>
    <property type="match status" value="1"/>
</dbReference>
<keyword evidence="3" id="KW-1003">Cell membrane</keyword>
<keyword evidence="6 7" id="KW-0472">Membrane</keyword>
<proteinExistence type="inferred from homology"/>
<dbReference type="InterPro" id="IPR045621">
    <property type="entry name" value="BPD_transp_1_N"/>
</dbReference>
<feature type="transmembrane region" description="Helical" evidence="7">
    <location>
        <begin position="12"/>
        <end position="34"/>
    </location>
</feature>
<dbReference type="PROSITE" id="PS50928">
    <property type="entry name" value="ABC_TM1"/>
    <property type="match status" value="1"/>
</dbReference>
<dbReference type="RefSeq" id="WP_109583835.1">
    <property type="nucleotide sequence ID" value="NZ_JACBYU010000004.1"/>
</dbReference>
<dbReference type="AlphaFoldDB" id="A0A316ERX3"/>
<feature type="transmembrane region" description="Helical" evidence="7">
    <location>
        <begin position="101"/>
        <end position="123"/>
    </location>
</feature>
<evidence type="ECO:0000256" key="3">
    <source>
        <dbReference type="ARBA" id="ARBA00022475"/>
    </source>
</evidence>
<reference evidence="8 9" key="1">
    <citation type="submission" date="2018-05" db="EMBL/GenBank/DDBJ databases">
        <title>Genomic Encyclopedia of Type Strains, Phase IV (KMG-V): Genome sequencing to study the core and pangenomes of soil and plant-associated prokaryotes.</title>
        <authorList>
            <person name="Whitman W."/>
        </authorList>
    </citation>
    <scope>NUCLEOTIDE SEQUENCE [LARGE SCALE GENOMIC DNA]</scope>
    <source>
        <strain evidence="8 9">SLV-132</strain>
    </source>
</reference>
<dbReference type="Pfam" id="PF00528">
    <property type="entry name" value="BPD_transp_1"/>
    <property type="match status" value="1"/>
</dbReference>
<sequence>MSSSFILYLLRRALWTLPTLLLVALIVFVLMRLIPGDPAQLILGDSGTAEQLADLRSQLGLDRPIVVQFGVWLSDMVRGDLGHSITTNEAVLPLLIERFQVSATIVLVAVAAAAAIAVPAGLFAAWKQNSLTDTVIVAGATFFLSIPSFWLGLLLLLLVGLKLGWVPVVGYVAFSEDWRAALSYLALPIVTLTLIEMGVLTRMARASAIETLRLEYVTHARAKGLSERRVLLRHVLPNAFAPTWTMIGLVLGNLLGGIAVLETVFTLPGLGRLLVDAIFARDYPVVQGCLLFTAVIYVVVNLVVDLFYPLFDPRVASS</sequence>
<dbReference type="Pfam" id="PF19300">
    <property type="entry name" value="BPD_transp_1_N"/>
    <property type="match status" value="1"/>
</dbReference>
<evidence type="ECO:0000313" key="9">
    <source>
        <dbReference type="Proteomes" id="UP000245754"/>
    </source>
</evidence>
<evidence type="ECO:0000256" key="2">
    <source>
        <dbReference type="ARBA" id="ARBA00022448"/>
    </source>
</evidence>
<accession>A0A316ERX3</accession>
<comment type="similarity">
    <text evidence="7">Belongs to the binding-protein-dependent transport system permease family.</text>
</comment>
<keyword evidence="2 7" id="KW-0813">Transport</keyword>
<feature type="transmembrane region" description="Helical" evidence="7">
    <location>
        <begin position="239"/>
        <end position="265"/>
    </location>
</feature>
<feature type="transmembrane region" description="Helical" evidence="7">
    <location>
        <begin position="285"/>
        <end position="308"/>
    </location>
</feature>
<dbReference type="Proteomes" id="UP000245754">
    <property type="component" value="Unassembled WGS sequence"/>
</dbReference>
<evidence type="ECO:0000256" key="4">
    <source>
        <dbReference type="ARBA" id="ARBA00022692"/>
    </source>
</evidence>
<evidence type="ECO:0000256" key="5">
    <source>
        <dbReference type="ARBA" id="ARBA00022989"/>
    </source>
</evidence>
<dbReference type="InterPro" id="IPR000515">
    <property type="entry name" value="MetI-like"/>
</dbReference>
<organism evidence="8 9">
    <name type="scientific">Cupriavidus plantarum</name>
    <dbReference type="NCBI Taxonomy" id="942865"/>
    <lineage>
        <taxon>Bacteria</taxon>
        <taxon>Pseudomonadati</taxon>
        <taxon>Pseudomonadota</taxon>
        <taxon>Betaproteobacteria</taxon>
        <taxon>Burkholderiales</taxon>
        <taxon>Burkholderiaceae</taxon>
        <taxon>Cupriavidus</taxon>
    </lineage>
</organism>
<keyword evidence="5 7" id="KW-1133">Transmembrane helix</keyword>
<evidence type="ECO:0000313" key="8">
    <source>
        <dbReference type="EMBL" id="PWK33723.1"/>
    </source>
</evidence>
<gene>
    <name evidence="8" type="ORF">C7419_10342</name>
</gene>
<dbReference type="EMBL" id="QGGT01000003">
    <property type="protein sequence ID" value="PWK33723.1"/>
    <property type="molecule type" value="Genomic_DNA"/>
</dbReference>
<evidence type="ECO:0000256" key="6">
    <source>
        <dbReference type="ARBA" id="ARBA00023136"/>
    </source>
</evidence>
<name>A0A316ERX3_9BURK</name>
<feature type="transmembrane region" description="Helical" evidence="7">
    <location>
        <begin position="135"/>
        <end position="161"/>
    </location>
</feature>
<dbReference type="GO" id="GO:0005886">
    <property type="term" value="C:plasma membrane"/>
    <property type="evidence" value="ECO:0007669"/>
    <property type="project" value="UniProtKB-SubCell"/>
</dbReference>
<evidence type="ECO:0000256" key="7">
    <source>
        <dbReference type="RuleBase" id="RU363032"/>
    </source>
</evidence>
<dbReference type="CDD" id="cd06261">
    <property type="entry name" value="TM_PBP2"/>
    <property type="match status" value="1"/>
</dbReference>
<protein>
    <submittedName>
        <fullName evidence="8">Peptide/nickel transport system permease protein</fullName>
    </submittedName>
</protein>
<feature type="transmembrane region" description="Helical" evidence="7">
    <location>
        <begin position="181"/>
        <end position="200"/>
    </location>
</feature>
<comment type="caution">
    <text evidence="8">The sequence shown here is derived from an EMBL/GenBank/DDBJ whole genome shotgun (WGS) entry which is preliminary data.</text>
</comment>
<dbReference type="PANTHER" id="PTHR43163:SF6">
    <property type="entry name" value="DIPEPTIDE TRANSPORT SYSTEM PERMEASE PROTEIN DPPB-RELATED"/>
    <property type="match status" value="1"/>
</dbReference>